<dbReference type="Proteomes" id="UP000216052">
    <property type="component" value="Chromosome"/>
</dbReference>
<organism evidence="1 2">
    <name type="scientific">Sporomusa acidovorans (strain ATCC 49682 / DSM 3132 / Mol)</name>
    <dbReference type="NCBI Taxonomy" id="1123286"/>
    <lineage>
        <taxon>Bacteria</taxon>
        <taxon>Bacillati</taxon>
        <taxon>Bacillota</taxon>
        <taxon>Negativicutes</taxon>
        <taxon>Selenomonadales</taxon>
        <taxon>Sporomusaceae</taxon>
        <taxon>Sporomusa</taxon>
    </lineage>
</organism>
<dbReference type="EMBL" id="CP155571">
    <property type="protein sequence ID" value="XFO70359.1"/>
    <property type="molecule type" value="Genomic_DNA"/>
</dbReference>
<accession>A0ABZ3IWB5</accession>
<sequence length="106" mass="11885">MKNELEQVLFSDSDNMLDELQALIDSQPKESRERKALINLRAYLMFTTEPEQDLLYSPASMAAASLRATGLINDTGRDESLTALILQSAIEAWLLVNGQQDKENLN</sequence>
<dbReference type="RefSeq" id="WP_093793909.1">
    <property type="nucleotide sequence ID" value="NZ_CP155571.1"/>
</dbReference>
<evidence type="ECO:0000313" key="2">
    <source>
        <dbReference type="Proteomes" id="UP000216052"/>
    </source>
</evidence>
<gene>
    <name evidence="1" type="ORF">SPACI_003470</name>
</gene>
<keyword evidence="2" id="KW-1185">Reference proteome</keyword>
<protein>
    <recommendedName>
        <fullName evidence="3">Bacteriocin immunity protein</fullName>
    </recommendedName>
</protein>
<name>A0ABZ3IWB5_SPOA4</name>
<evidence type="ECO:0000313" key="1">
    <source>
        <dbReference type="EMBL" id="XFO70359.1"/>
    </source>
</evidence>
<reference evidence="1" key="1">
    <citation type="submission" date="2024-05" db="EMBL/GenBank/DDBJ databases">
        <title>Isolation and characterization of Sporomusa carbonis sp. nov., a carboxydotrophic hydrogenogen in the genus of Sporomusa isolated from a charcoal burning pile.</title>
        <authorList>
            <person name="Boeer T."/>
            <person name="Rosenbaum F."/>
            <person name="Eysell L."/>
            <person name="Mueller V."/>
            <person name="Daniel R."/>
            <person name="Poehlein A."/>
        </authorList>
    </citation>
    <scope>NUCLEOTIDE SEQUENCE [LARGE SCALE GENOMIC DNA]</scope>
    <source>
        <strain evidence="1">DSM 3132</strain>
    </source>
</reference>
<evidence type="ECO:0008006" key="3">
    <source>
        <dbReference type="Google" id="ProtNLM"/>
    </source>
</evidence>
<proteinExistence type="predicted"/>